<dbReference type="SUPFAM" id="SSF49464">
    <property type="entry name" value="Carboxypeptidase regulatory domain-like"/>
    <property type="match status" value="1"/>
</dbReference>
<accession>A0A0E9N535</accession>
<dbReference type="EMBL" id="BBWV01000004">
    <property type="protein sequence ID" value="GAO45077.1"/>
    <property type="molecule type" value="Genomic_DNA"/>
</dbReference>
<dbReference type="STRING" id="1220578.FPE01S_04_03200"/>
<protein>
    <submittedName>
        <fullName evidence="2">Putative TonB-dependent receptor</fullName>
    </submittedName>
</protein>
<sequence>MVYIVNQFIFGKTTALIRSSLLLTLLIFLSCLGAAAQTTISGKLTDTRGRAIPNASISIKDSYDGATSDSTGHYRFVTSETGARMVTVSCIGYNPYEKEITLNNQQIDLNIQVREAANELKAVVVTAGSFEASDSKRTTVLTSLDIVTTASANADVTAALRTLPGTQQIGEKEGLFIRGGSGEEARVFIDGTLVNNFFYSPVPDIAQRGRFSPFLFKGTIFSSGGYSALYGQALSGALILETIDLPEKTSANIGIHSVGGTAGYQHLNKKKNASWGVNYAYTNLWAYFQLVKQRVDYFRVPEFQYADGNFRIKTSKTGMLKGYATFQGNQLGLRSTDVDSLALKNAFTLKNHNIYFNLSWKESLSRSWRIYIGSSYSTNKDNYSNELQNQDNERQEIDEIPYSLKNYTAVLKGNLTTLKTVLEHRFRGLSAIRFGGEYLYFHDDMSFADTLGRHNVMNDRFTAAFAETDIYITNNLAAKLGTRFEHSSLLDRSNIVPRLSIAYKLGSLGQASFAYGLFFQKPEKNQLIVSQTLGYAKASHYIFNLQKVTSVNTLRIEAFYKKYDDLVKTYPGLNNSGYGYAKGVELFWRDKKTFKGVDYWVSYSFLDTKRDYLNYPYSIQPNFAANHTASLVIKKLITKWKTNINGSYSFATGRPYYDIAYNSGASKFEMRDNGKTSTYNNLSISINYLPSLSKPDGKFFTVWVLSVNNVLNQKQVYNYNYSYNGLIKTPVQPPANQFFFIGCFISFGIDRTDDVINNNL</sequence>
<dbReference type="InterPro" id="IPR012910">
    <property type="entry name" value="Plug_dom"/>
</dbReference>
<dbReference type="Proteomes" id="UP000033121">
    <property type="component" value="Unassembled WGS sequence"/>
</dbReference>
<feature type="domain" description="TonB-dependent receptor plug" evidence="1">
    <location>
        <begin position="138"/>
        <end position="236"/>
    </location>
</feature>
<comment type="caution">
    <text evidence="2">The sequence shown here is derived from an EMBL/GenBank/DDBJ whole genome shotgun (WGS) entry which is preliminary data.</text>
</comment>
<evidence type="ECO:0000259" key="1">
    <source>
        <dbReference type="Pfam" id="PF07715"/>
    </source>
</evidence>
<keyword evidence="3" id="KW-1185">Reference proteome</keyword>
<dbReference type="SUPFAM" id="SSF56935">
    <property type="entry name" value="Porins"/>
    <property type="match status" value="1"/>
</dbReference>
<reference evidence="2 3" key="1">
    <citation type="submission" date="2015-04" db="EMBL/GenBank/DDBJ databases">
        <title>Whole genome shotgun sequence of Flavihumibacter petaseus NBRC 106054.</title>
        <authorList>
            <person name="Miyazawa S."/>
            <person name="Hosoyama A."/>
            <person name="Hashimoto M."/>
            <person name="Noguchi M."/>
            <person name="Tsuchikane K."/>
            <person name="Ohji S."/>
            <person name="Yamazoe A."/>
            <person name="Ichikawa N."/>
            <person name="Kimura A."/>
            <person name="Fujita N."/>
        </authorList>
    </citation>
    <scope>NUCLEOTIDE SEQUENCE [LARGE SCALE GENOMIC DNA]</scope>
    <source>
        <strain evidence="2 3">NBRC 106054</strain>
    </source>
</reference>
<organism evidence="2 3">
    <name type="scientific">Flavihumibacter petaseus NBRC 106054</name>
    <dbReference type="NCBI Taxonomy" id="1220578"/>
    <lineage>
        <taxon>Bacteria</taxon>
        <taxon>Pseudomonadati</taxon>
        <taxon>Bacteroidota</taxon>
        <taxon>Chitinophagia</taxon>
        <taxon>Chitinophagales</taxon>
        <taxon>Chitinophagaceae</taxon>
        <taxon>Flavihumibacter</taxon>
    </lineage>
</organism>
<dbReference type="Gene3D" id="2.60.40.1120">
    <property type="entry name" value="Carboxypeptidase-like, regulatory domain"/>
    <property type="match status" value="1"/>
</dbReference>
<evidence type="ECO:0000313" key="2">
    <source>
        <dbReference type="EMBL" id="GAO45077.1"/>
    </source>
</evidence>
<dbReference type="InterPro" id="IPR037066">
    <property type="entry name" value="Plug_dom_sf"/>
</dbReference>
<dbReference type="Pfam" id="PF13715">
    <property type="entry name" value="CarbopepD_reg_2"/>
    <property type="match status" value="1"/>
</dbReference>
<dbReference type="Pfam" id="PF07715">
    <property type="entry name" value="Plug"/>
    <property type="match status" value="1"/>
</dbReference>
<dbReference type="InterPro" id="IPR008969">
    <property type="entry name" value="CarboxyPept-like_regulatory"/>
</dbReference>
<name>A0A0E9N535_9BACT</name>
<gene>
    <name evidence="2" type="ORF">FPE01S_04_03200</name>
</gene>
<keyword evidence="2" id="KW-0675">Receptor</keyword>
<dbReference type="Gene3D" id="2.170.130.10">
    <property type="entry name" value="TonB-dependent receptor, plug domain"/>
    <property type="match status" value="1"/>
</dbReference>
<dbReference type="AlphaFoldDB" id="A0A0E9N535"/>
<proteinExistence type="predicted"/>
<evidence type="ECO:0000313" key="3">
    <source>
        <dbReference type="Proteomes" id="UP000033121"/>
    </source>
</evidence>